<evidence type="ECO:0000313" key="1">
    <source>
        <dbReference type="EMBL" id="CAD7224659.1"/>
    </source>
</evidence>
<dbReference type="EMBL" id="OB660414">
    <property type="protein sequence ID" value="CAD7224659.1"/>
    <property type="molecule type" value="Genomic_DNA"/>
</dbReference>
<sequence length="151" mass="17760">MKRKRKTWLTELIHQAGLRYRGHLLDKSYENALSCWDKREQTCSRVATVLALNPAKWWFRGPDHALHRKAGRKRIRNVRPQVTRKIFLPHPIPSLIRLITPGRKSSFHPRLLVIECMIIDFKRVLESTLEIAMSMKIEEEITTIVSIRVTL</sequence>
<proteinExistence type="predicted"/>
<organism evidence="1">
    <name type="scientific">Cyprideis torosa</name>
    <dbReference type="NCBI Taxonomy" id="163714"/>
    <lineage>
        <taxon>Eukaryota</taxon>
        <taxon>Metazoa</taxon>
        <taxon>Ecdysozoa</taxon>
        <taxon>Arthropoda</taxon>
        <taxon>Crustacea</taxon>
        <taxon>Oligostraca</taxon>
        <taxon>Ostracoda</taxon>
        <taxon>Podocopa</taxon>
        <taxon>Podocopida</taxon>
        <taxon>Cytherocopina</taxon>
        <taxon>Cytheroidea</taxon>
        <taxon>Cytherideidae</taxon>
        <taxon>Cyprideis</taxon>
    </lineage>
</organism>
<reference evidence="1" key="1">
    <citation type="submission" date="2020-11" db="EMBL/GenBank/DDBJ databases">
        <authorList>
            <person name="Tran Van P."/>
        </authorList>
    </citation>
    <scope>NUCLEOTIDE SEQUENCE</scope>
</reference>
<gene>
    <name evidence="1" type="ORF">CTOB1V02_LOCUS2614</name>
</gene>
<name>A0A7R8W5B2_9CRUS</name>
<dbReference type="AlphaFoldDB" id="A0A7R8W5B2"/>
<accession>A0A7R8W5B2</accession>
<protein>
    <submittedName>
        <fullName evidence="1">Uncharacterized protein</fullName>
    </submittedName>
</protein>